<dbReference type="AlphaFoldDB" id="L8X5X2"/>
<feature type="domain" description="SET" evidence="1">
    <location>
        <begin position="53"/>
        <end position="174"/>
    </location>
</feature>
<dbReference type="SUPFAM" id="SSF82199">
    <property type="entry name" value="SET domain"/>
    <property type="match status" value="1"/>
</dbReference>
<sequence>MNQSKAPARWPNNVEYLVQSILDPKFPKESRELLVVGPDVPPSQLAGRSSQRIPVTIKIIDNPNHPAFGQRGLFACGKIAANSFILPYIGEIHSDDREDSDYDLSLHRACEISIGVDASRKGNEARFVNDFRGIQPKPNATFRQGADCRGWLEMSIWSGPLSIKKGEEILVSYGKGWWKARQALLDPTETKTGNTEETYRRTQKLAFTYKQLFRRSVCIHVIGNNVCYQALGTTGTVSSYSAWVEFPIHTPCTAKQKSEKRLSNELMPCSAPNCLFNAFISAEACQKFDRIRRSLSKHRHFTHRRITVRIFKTPQSPGEVTHSVVFGPK</sequence>
<reference evidence="2 3" key="1">
    <citation type="journal article" date="2013" name="Nat. Commun.">
        <title>The evolution and pathogenic mechanisms of the rice sheath blight pathogen.</title>
        <authorList>
            <person name="Zheng A."/>
            <person name="Lin R."/>
            <person name="Xu L."/>
            <person name="Qin P."/>
            <person name="Tang C."/>
            <person name="Ai P."/>
            <person name="Zhang D."/>
            <person name="Liu Y."/>
            <person name="Sun Z."/>
            <person name="Feng H."/>
            <person name="Wang Y."/>
            <person name="Chen Y."/>
            <person name="Liang X."/>
            <person name="Fu R."/>
            <person name="Li Q."/>
            <person name="Zhang J."/>
            <person name="Yu X."/>
            <person name="Xie Z."/>
            <person name="Ding L."/>
            <person name="Guan P."/>
            <person name="Tang J."/>
            <person name="Liang Y."/>
            <person name="Wang S."/>
            <person name="Deng Q."/>
            <person name="Li S."/>
            <person name="Zhu J."/>
            <person name="Wang L."/>
            <person name="Liu H."/>
            <person name="Li P."/>
        </authorList>
    </citation>
    <scope>NUCLEOTIDE SEQUENCE [LARGE SCALE GENOMIC DNA]</scope>
    <source>
        <strain evidence="3">AG-1 IA</strain>
    </source>
</reference>
<dbReference type="HOGENOM" id="CLU_845140_0_0_1"/>
<protein>
    <submittedName>
        <fullName evidence="2">SET domain-containing protein</fullName>
    </submittedName>
</protein>
<organism evidence="2 3">
    <name type="scientific">Thanatephorus cucumeris (strain AG1-IA)</name>
    <name type="common">Rice sheath blight fungus</name>
    <name type="synonym">Rhizoctonia solani</name>
    <dbReference type="NCBI Taxonomy" id="983506"/>
    <lineage>
        <taxon>Eukaryota</taxon>
        <taxon>Fungi</taxon>
        <taxon>Dikarya</taxon>
        <taxon>Basidiomycota</taxon>
        <taxon>Agaricomycotina</taxon>
        <taxon>Agaricomycetes</taxon>
        <taxon>Cantharellales</taxon>
        <taxon>Ceratobasidiaceae</taxon>
        <taxon>Rhizoctonia</taxon>
        <taxon>Rhizoctonia solani AG-1</taxon>
    </lineage>
</organism>
<name>L8X5X2_THACA</name>
<dbReference type="InterPro" id="IPR001214">
    <property type="entry name" value="SET_dom"/>
</dbReference>
<evidence type="ECO:0000313" key="2">
    <source>
        <dbReference type="EMBL" id="ELU44497.1"/>
    </source>
</evidence>
<dbReference type="Proteomes" id="UP000011668">
    <property type="component" value="Unassembled WGS sequence"/>
</dbReference>
<dbReference type="Gene3D" id="2.170.270.10">
    <property type="entry name" value="SET domain"/>
    <property type="match status" value="1"/>
</dbReference>
<comment type="caution">
    <text evidence="2">The sequence shown here is derived from an EMBL/GenBank/DDBJ whole genome shotgun (WGS) entry which is preliminary data.</text>
</comment>
<evidence type="ECO:0000259" key="1">
    <source>
        <dbReference type="PROSITE" id="PS50280"/>
    </source>
</evidence>
<gene>
    <name evidence="2" type="ORF">AG1IA_01459</name>
</gene>
<accession>L8X5X2</accession>
<dbReference type="OrthoDB" id="5792673at2759"/>
<dbReference type="InterPro" id="IPR046341">
    <property type="entry name" value="SET_dom_sf"/>
</dbReference>
<proteinExistence type="predicted"/>
<dbReference type="EMBL" id="AFRT01000299">
    <property type="protein sequence ID" value="ELU44497.1"/>
    <property type="molecule type" value="Genomic_DNA"/>
</dbReference>
<dbReference type="STRING" id="983506.L8X5X2"/>
<evidence type="ECO:0000313" key="3">
    <source>
        <dbReference type="Proteomes" id="UP000011668"/>
    </source>
</evidence>
<keyword evidence="3" id="KW-1185">Reference proteome</keyword>
<dbReference type="PROSITE" id="PS50280">
    <property type="entry name" value="SET"/>
    <property type="match status" value="1"/>
</dbReference>
<dbReference type="Pfam" id="PF00856">
    <property type="entry name" value="SET"/>
    <property type="match status" value="1"/>
</dbReference>